<evidence type="ECO:0000259" key="4">
    <source>
        <dbReference type="Pfam" id="PF00535"/>
    </source>
</evidence>
<dbReference type="Ensembl" id="ENSGAGT00000010579.1">
    <property type="protein sequence ID" value="ENSGAGP00000009214.1"/>
    <property type="gene ID" value="ENSGAGG00000007281.1"/>
</dbReference>
<dbReference type="PANTHER" id="PTHR11675:SF123">
    <property type="entry name" value="POLYPEPTIDE N-ACETYLGALACTOSAMINYLTRANSFERASE 1"/>
    <property type="match status" value="1"/>
</dbReference>
<keyword evidence="3" id="KW-0325">Glycoprotein</keyword>
<keyword evidence="6" id="KW-1185">Reference proteome</keyword>
<evidence type="ECO:0000256" key="1">
    <source>
        <dbReference type="ARBA" id="ARBA00022723"/>
    </source>
</evidence>
<feature type="domain" description="Glycosyltransferase 2-like" evidence="4">
    <location>
        <begin position="10"/>
        <end position="51"/>
    </location>
</feature>
<dbReference type="Pfam" id="PF00535">
    <property type="entry name" value="Glycos_transf_2"/>
    <property type="match status" value="1"/>
</dbReference>
<sequence>VYPDNLPTTSVVIVFHNEAWSTLLRTVHSVINRSPRHLLEEIVLVDDASERGNSVVLSTMGYAGICPWKQGQDTLE</sequence>
<evidence type="ECO:0000313" key="6">
    <source>
        <dbReference type="Proteomes" id="UP000291020"/>
    </source>
</evidence>
<evidence type="ECO:0000256" key="2">
    <source>
        <dbReference type="ARBA" id="ARBA00023157"/>
    </source>
</evidence>
<keyword evidence="2" id="KW-1015">Disulfide bond</keyword>
<organism evidence="5 6">
    <name type="scientific">Gopherus agassizii</name>
    <name type="common">Agassiz's desert tortoise</name>
    <dbReference type="NCBI Taxonomy" id="38772"/>
    <lineage>
        <taxon>Eukaryota</taxon>
        <taxon>Metazoa</taxon>
        <taxon>Chordata</taxon>
        <taxon>Craniata</taxon>
        <taxon>Vertebrata</taxon>
        <taxon>Euteleostomi</taxon>
        <taxon>Archelosauria</taxon>
        <taxon>Testudinata</taxon>
        <taxon>Testudines</taxon>
        <taxon>Cryptodira</taxon>
        <taxon>Durocryptodira</taxon>
        <taxon>Testudinoidea</taxon>
        <taxon>Testudinidae</taxon>
        <taxon>Gopherus</taxon>
    </lineage>
</organism>
<protein>
    <recommendedName>
        <fullName evidence="4">Glycosyltransferase 2-like domain-containing protein</fullName>
    </recommendedName>
</protein>
<dbReference type="InterPro" id="IPR029044">
    <property type="entry name" value="Nucleotide-diphossugar_trans"/>
</dbReference>
<evidence type="ECO:0000313" key="5">
    <source>
        <dbReference type="Ensembl" id="ENSGAGP00000009214.1"/>
    </source>
</evidence>
<dbReference type="GO" id="GO:0005794">
    <property type="term" value="C:Golgi apparatus"/>
    <property type="evidence" value="ECO:0007669"/>
    <property type="project" value="TreeGrafter"/>
</dbReference>
<reference evidence="5" key="2">
    <citation type="submission" date="2025-08" db="UniProtKB">
        <authorList>
            <consortium name="Ensembl"/>
        </authorList>
    </citation>
    <scope>IDENTIFICATION</scope>
</reference>
<proteinExistence type="predicted"/>
<dbReference type="Proteomes" id="UP000291020">
    <property type="component" value="Unassembled WGS sequence"/>
</dbReference>
<accession>A0A452H427</accession>
<dbReference type="GO" id="GO:0006493">
    <property type="term" value="P:protein O-linked glycosylation"/>
    <property type="evidence" value="ECO:0007669"/>
    <property type="project" value="TreeGrafter"/>
</dbReference>
<dbReference type="Gene3D" id="3.90.550.10">
    <property type="entry name" value="Spore Coat Polysaccharide Biosynthesis Protein SpsA, Chain A"/>
    <property type="match status" value="1"/>
</dbReference>
<reference evidence="6" key="1">
    <citation type="journal article" date="2017" name="PLoS ONE">
        <title>The Agassiz's desert tortoise genome provides a resource for the conservation of a threatened species.</title>
        <authorList>
            <person name="Tollis M."/>
            <person name="DeNardo D.F."/>
            <person name="Cornelius J.A."/>
            <person name="Dolby G.A."/>
            <person name="Edwards T."/>
            <person name="Henen B.T."/>
            <person name="Karl A.E."/>
            <person name="Murphy R.W."/>
            <person name="Kusumi K."/>
        </authorList>
    </citation>
    <scope>NUCLEOTIDE SEQUENCE [LARGE SCALE GENOMIC DNA]</scope>
</reference>
<dbReference type="PANTHER" id="PTHR11675">
    <property type="entry name" value="N-ACETYLGALACTOSAMINYLTRANSFERASE"/>
    <property type="match status" value="1"/>
</dbReference>
<dbReference type="SUPFAM" id="SSF53448">
    <property type="entry name" value="Nucleotide-diphospho-sugar transferases"/>
    <property type="match status" value="1"/>
</dbReference>
<reference evidence="5" key="3">
    <citation type="submission" date="2025-09" db="UniProtKB">
        <authorList>
            <consortium name="Ensembl"/>
        </authorList>
    </citation>
    <scope>IDENTIFICATION</scope>
</reference>
<dbReference type="GO" id="GO:0004653">
    <property type="term" value="F:polypeptide N-acetylgalactosaminyltransferase activity"/>
    <property type="evidence" value="ECO:0007669"/>
    <property type="project" value="TreeGrafter"/>
</dbReference>
<dbReference type="STRING" id="38772.ENSGAGP00000009214"/>
<keyword evidence="1" id="KW-0479">Metal-binding</keyword>
<dbReference type="AlphaFoldDB" id="A0A452H427"/>
<evidence type="ECO:0000256" key="3">
    <source>
        <dbReference type="ARBA" id="ARBA00023180"/>
    </source>
</evidence>
<name>A0A452H427_9SAUR</name>
<dbReference type="InterPro" id="IPR001173">
    <property type="entry name" value="Glyco_trans_2-like"/>
</dbReference>
<dbReference type="GO" id="GO:0046872">
    <property type="term" value="F:metal ion binding"/>
    <property type="evidence" value="ECO:0007669"/>
    <property type="project" value="UniProtKB-KW"/>
</dbReference>